<keyword evidence="2" id="KW-0963">Cytoplasm</keyword>
<dbReference type="GO" id="GO:0019774">
    <property type="term" value="C:proteasome core complex, beta-subunit complex"/>
    <property type="evidence" value="ECO:0007669"/>
    <property type="project" value="UniProtKB-UniRule"/>
</dbReference>
<dbReference type="InterPro" id="IPR023333">
    <property type="entry name" value="Proteasome_suB-type"/>
</dbReference>
<dbReference type="InterPro" id="IPR001353">
    <property type="entry name" value="Proteasome_sua/b"/>
</dbReference>
<dbReference type="EMBL" id="HBKO01029211">
    <property type="protein sequence ID" value="CAE2242929.1"/>
    <property type="molecule type" value="Transcribed_RNA"/>
</dbReference>
<evidence type="ECO:0000256" key="1">
    <source>
        <dbReference type="ARBA" id="ARBA00023242"/>
    </source>
</evidence>
<evidence type="ECO:0000256" key="2">
    <source>
        <dbReference type="PIRNR" id="PIRNR001213"/>
    </source>
</evidence>
<name>A0A7S4IY67_9EUKA</name>
<protein>
    <recommendedName>
        <fullName evidence="2">Proteasome subunit beta</fullName>
    </recommendedName>
</protein>
<dbReference type="PIRSF" id="PIRSF001213">
    <property type="entry name" value="Psome_endopept_beta"/>
    <property type="match status" value="1"/>
</dbReference>
<dbReference type="CDD" id="cd03760">
    <property type="entry name" value="proteasome_beta_type_4"/>
    <property type="match status" value="1"/>
</dbReference>
<accession>A0A7S4IY67</accession>
<dbReference type="InterPro" id="IPR016295">
    <property type="entry name" value="Proteasome_beta4"/>
</dbReference>
<dbReference type="PANTHER" id="PTHR32194:SF6">
    <property type="entry name" value="PROTEASOME SUBUNIT BETA"/>
    <property type="match status" value="1"/>
</dbReference>
<dbReference type="GO" id="GO:0051603">
    <property type="term" value="P:proteolysis involved in protein catabolic process"/>
    <property type="evidence" value="ECO:0007669"/>
    <property type="project" value="InterPro"/>
</dbReference>
<dbReference type="AlphaFoldDB" id="A0A7S4IY67"/>
<proteinExistence type="inferred from homology"/>
<organism evidence="4">
    <name type="scientific">Prymnesium polylepis</name>
    <dbReference type="NCBI Taxonomy" id="72548"/>
    <lineage>
        <taxon>Eukaryota</taxon>
        <taxon>Haptista</taxon>
        <taxon>Haptophyta</taxon>
        <taxon>Prymnesiophyceae</taxon>
        <taxon>Prymnesiales</taxon>
        <taxon>Prymnesiaceae</taxon>
        <taxon>Prymnesium</taxon>
    </lineage>
</organism>
<keyword evidence="2" id="KW-0647">Proteasome</keyword>
<comment type="function">
    <text evidence="2">Non-catalytic component of the proteasome.</text>
</comment>
<comment type="subcellular location">
    <subcellularLocation>
        <location evidence="2">Cytoplasm</location>
    </subcellularLocation>
    <subcellularLocation>
        <location evidence="2">Nucleus</location>
    </subcellularLocation>
</comment>
<sequence>MPSNTPTAVMPETGGMQRTQSPMVTGGSVVALKYAGGVLVAADTLAAYGSLARFEGVSRMKAVGIAQDTLLAAGGDISDYQQMLKYIESAENEEYAIDDGASMSASAMHQWLTRIMYNRRSKMDPLWNSIVVAGFRNGKSYLGTSDLYGTMYEDNYVATGLGAHMALPLLRKAWKEDLTEDEARTLIVDCMRVLFYRDTRASAQYTIGKADGSGSSVSEPATLDTYWEHDLFVKGGGHRGDGSW</sequence>
<dbReference type="GO" id="GO:0005737">
    <property type="term" value="C:cytoplasm"/>
    <property type="evidence" value="ECO:0007669"/>
    <property type="project" value="UniProtKB-SubCell"/>
</dbReference>
<dbReference type="GO" id="GO:0005634">
    <property type="term" value="C:nucleus"/>
    <property type="evidence" value="ECO:0007669"/>
    <property type="project" value="UniProtKB-SubCell"/>
</dbReference>
<keyword evidence="1 2" id="KW-0539">Nucleus</keyword>
<feature type="region of interest" description="Disordered" evidence="3">
    <location>
        <begin position="1"/>
        <end position="21"/>
    </location>
</feature>
<dbReference type="PANTHER" id="PTHR32194">
    <property type="entry name" value="METALLOPROTEASE TLDD"/>
    <property type="match status" value="1"/>
</dbReference>
<evidence type="ECO:0000256" key="3">
    <source>
        <dbReference type="SAM" id="MobiDB-lite"/>
    </source>
</evidence>
<reference evidence="4" key="1">
    <citation type="submission" date="2021-01" db="EMBL/GenBank/DDBJ databases">
        <authorList>
            <person name="Corre E."/>
            <person name="Pelletier E."/>
            <person name="Niang G."/>
            <person name="Scheremetjew M."/>
            <person name="Finn R."/>
            <person name="Kale V."/>
            <person name="Holt S."/>
            <person name="Cochrane G."/>
            <person name="Meng A."/>
            <person name="Brown T."/>
            <person name="Cohen L."/>
        </authorList>
    </citation>
    <scope>NUCLEOTIDE SEQUENCE</scope>
    <source>
        <strain evidence="4">UIO037</strain>
    </source>
</reference>
<dbReference type="SUPFAM" id="SSF56235">
    <property type="entry name" value="N-terminal nucleophile aminohydrolases (Ntn hydrolases)"/>
    <property type="match status" value="1"/>
</dbReference>
<dbReference type="InterPro" id="IPR029055">
    <property type="entry name" value="Ntn_hydrolases_N"/>
</dbReference>
<gene>
    <name evidence="4" type="ORF">CPOL0286_LOCUS13297</name>
</gene>
<dbReference type="Gene3D" id="3.60.20.10">
    <property type="entry name" value="Glutamine Phosphoribosylpyrophosphate, subunit 1, domain 1"/>
    <property type="match status" value="1"/>
</dbReference>
<dbReference type="PROSITE" id="PS51476">
    <property type="entry name" value="PROTEASOME_BETA_2"/>
    <property type="match status" value="1"/>
</dbReference>
<comment type="similarity">
    <text evidence="2">Belongs to the peptidase T1B family.</text>
</comment>
<dbReference type="Pfam" id="PF00227">
    <property type="entry name" value="Proteasome"/>
    <property type="match status" value="1"/>
</dbReference>
<evidence type="ECO:0000313" key="4">
    <source>
        <dbReference type="EMBL" id="CAE2242929.1"/>
    </source>
</evidence>